<proteinExistence type="predicted"/>
<dbReference type="KEGG" id="lrs:PX52LOC_01777"/>
<organism evidence="2 3">
    <name type="scientific">Limnoglobus roseus</name>
    <dbReference type="NCBI Taxonomy" id="2598579"/>
    <lineage>
        <taxon>Bacteria</taxon>
        <taxon>Pseudomonadati</taxon>
        <taxon>Planctomycetota</taxon>
        <taxon>Planctomycetia</taxon>
        <taxon>Gemmatales</taxon>
        <taxon>Gemmataceae</taxon>
        <taxon>Limnoglobus</taxon>
    </lineage>
</organism>
<feature type="signal peptide" evidence="1">
    <location>
        <begin position="1"/>
        <end position="20"/>
    </location>
</feature>
<evidence type="ECO:0000313" key="3">
    <source>
        <dbReference type="Proteomes" id="UP000324974"/>
    </source>
</evidence>
<gene>
    <name evidence="2" type="ORF">PX52LOC_01777</name>
</gene>
<dbReference type="AlphaFoldDB" id="A0A5C1ACV0"/>
<dbReference type="Gene3D" id="3.30.1370.130">
    <property type="match status" value="1"/>
</dbReference>
<feature type="chain" id="PRO_5022684371" evidence="1">
    <location>
        <begin position="21"/>
        <end position="251"/>
    </location>
</feature>
<protein>
    <submittedName>
        <fullName evidence="2">RNA polymerase sigma factor</fullName>
    </submittedName>
</protein>
<dbReference type="EMBL" id="CP042425">
    <property type="protein sequence ID" value="QEL14878.1"/>
    <property type="molecule type" value="Genomic_DNA"/>
</dbReference>
<dbReference type="Proteomes" id="UP000324974">
    <property type="component" value="Chromosome"/>
</dbReference>
<keyword evidence="3" id="KW-1185">Reference proteome</keyword>
<dbReference type="RefSeq" id="WP_149109737.1">
    <property type="nucleotide sequence ID" value="NZ_CP042425.1"/>
</dbReference>
<evidence type="ECO:0000313" key="2">
    <source>
        <dbReference type="EMBL" id="QEL14878.1"/>
    </source>
</evidence>
<evidence type="ECO:0000256" key="1">
    <source>
        <dbReference type="SAM" id="SignalP"/>
    </source>
</evidence>
<keyword evidence="1" id="KW-0732">Signal</keyword>
<dbReference type="OrthoDB" id="285238at2"/>
<accession>A0A5C1ACV0</accession>
<reference evidence="3" key="1">
    <citation type="submission" date="2019-08" db="EMBL/GenBank/DDBJ databases">
        <title>Limnoglobus roseus gen. nov., sp. nov., a novel freshwater planctomycete with a giant genome from the family Gemmataceae.</title>
        <authorList>
            <person name="Kulichevskaya I.S."/>
            <person name="Naumoff D.G."/>
            <person name="Miroshnikov K."/>
            <person name="Ivanova A."/>
            <person name="Philippov D.A."/>
            <person name="Hakobyan A."/>
            <person name="Rijpstra I.C."/>
            <person name="Sinninghe Damste J.S."/>
            <person name="Liesack W."/>
            <person name="Dedysh S.N."/>
        </authorList>
    </citation>
    <scope>NUCLEOTIDE SEQUENCE [LARGE SCALE GENOMIC DNA]</scope>
    <source>
        <strain evidence="3">PX52</strain>
    </source>
</reference>
<sequence>MSRLLLPALAFGLLAGTLSAAPVKDSAPTPGAKLRQALDETGDVVFEGKTLAEVAAFFKNKVKAEVRYDTAAMMGLGIDPNAPTFAVKVRDGKIRDGLKAVLSPANLSYGVVGGAIFIGPEETVIQQQMRQRVNLDGEATTLSALLKSLADESGANVVLDPRIEENAKKAAIKLKLTDVPLETAVRLTAEVAGFGTVRMNNVLFVTSEERAERLKAVADGPTPIPAAPVPFPAVPPGTPAIAPLPPAAGGR</sequence>
<name>A0A5C1ACV0_9BACT</name>